<dbReference type="GO" id="GO:0005783">
    <property type="term" value="C:endoplasmic reticulum"/>
    <property type="evidence" value="ECO:0007669"/>
    <property type="project" value="TreeGrafter"/>
</dbReference>
<dbReference type="GO" id="GO:0000140">
    <property type="term" value="F:acylglycerone-phosphate reductase (NADP+) activity"/>
    <property type="evidence" value="ECO:0007669"/>
    <property type="project" value="TreeGrafter"/>
</dbReference>
<dbReference type="PRINTS" id="PR00081">
    <property type="entry name" value="GDHRDH"/>
</dbReference>
<keyword evidence="2" id="KW-0560">Oxidoreductase</keyword>
<dbReference type="OrthoDB" id="2102561at2759"/>
<accession>A0A084AUY5</accession>
<dbReference type="HOGENOM" id="CLU_010194_2_18_1"/>
<dbReference type="Pfam" id="PF00106">
    <property type="entry name" value="adh_short"/>
    <property type="match status" value="1"/>
</dbReference>
<keyword evidence="4" id="KW-1185">Reference proteome</keyword>
<evidence type="ECO:0000313" key="4">
    <source>
        <dbReference type="Proteomes" id="UP000028045"/>
    </source>
</evidence>
<dbReference type="GO" id="GO:0006654">
    <property type="term" value="P:phosphatidic acid biosynthetic process"/>
    <property type="evidence" value="ECO:0007669"/>
    <property type="project" value="TreeGrafter"/>
</dbReference>
<comment type="similarity">
    <text evidence="1">Belongs to the short-chain dehydrogenases/reductases (SDR) family.</text>
</comment>
<organism evidence="3 4">
    <name type="scientific">Stachybotrys chartarum (strain CBS 109288 / IBT 7711)</name>
    <name type="common">Toxic black mold</name>
    <name type="synonym">Stilbospora chartarum</name>
    <dbReference type="NCBI Taxonomy" id="1280523"/>
    <lineage>
        <taxon>Eukaryota</taxon>
        <taxon>Fungi</taxon>
        <taxon>Dikarya</taxon>
        <taxon>Ascomycota</taxon>
        <taxon>Pezizomycotina</taxon>
        <taxon>Sordariomycetes</taxon>
        <taxon>Hypocreomycetidae</taxon>
        <taxon>Hypocreales</taxon>
        <taxon>Stachybotryaceae</taxon>
        <taxon>Stachybotrys</taxon>
    </lineage>
</organism>
<dbReference type="GO" id="GO:0019433">
    <property type="term" value="P:triglyceride catabolic process"/>
    <property type="evidence" value="ECO:0007669"/>
    <property type="project" value="TreeGrafter"/>
</dbReference>
<protein>
    <submittedName>
        <fullName evidence="3">Uncharacterized protein</fullName>
    </submittedName>
</protein>
<sequence>MARGPKYALVTGCGQGGIGEALVREYARRGLHPIATILPSESDQHLIEAQITYFHLDVTQEDAIVELKDKIWKLTDGFLDILVNNAGIAYTMTAIDTDVAEVQRMFDVNLFGPMRMVYHFHEMLIQAAGTIVNIGSDSIFSGMFGLNKLRDYYKKQGKNRPAPR</sequence>
<dbReference type="SUPFAM" id="SSF51735">
    <property type="entry name" value="NAD(P)-binding Rossmann-fold domains"/>
    <property type="match status" value="1"/>
</dbReference>
<dbReference type="Proteomes" id="UP000028045">
    <property type="component" value="Unassembled WGS sequence"/>
</dbReference>
<reference evidence="3 4" key="1">
    <citation type="journal article" date="2014" name="BMC Genomics">
        <title>Comparative genome sequencing reveals chemotype-specific gene clusters in the toxigenic black mold Stachybotrys.</title>
        <authorList>
            <person name="Semeiks J."/>
            <person name="Borek D."/>
            <person name="Otwinowski Z."/>
            <person name="Grishin N.V."/>
        </authorList>
    </citation>
    <scope>NUCLEOTIDE SEQUENCE [LARGE SCALE GENOMIC DNA]</scope>
    <source>
        <strain evidence="4">CBS 109288 / IBT 7711</strain>
    </source>
</reference>
<gene>
    <name evidence="3" type="ORF">S7711_09650</name>
</gene>
<dbReference type="GO" id="GO:0004806">
    <property type="term" value="F:triacylglycerol lipase activity"/>
    <property type="evidence" value="ECO:0007669"/>
    <property type="project" value="TreeGrafter"/>
</dbReference>
<dbReference type="InterPro" id="IPR036291">
    <property type="entry name" value="NAD(P)-bd_dom_sf"/>
</dbReference>
<name>A0A084AUY5_STACB</name>
<evidence type="ECO:0000313" key="3">
    <source>
        <dbReference type="EMBL" id="KEY69114.1"/>
    </source>
</evidence>
<dbReference type="PANTHER" id="PTHR44169:SF3">
    <property type="entry name" value="SHORT-CHAIN DEHYDROGENASE SRDE"/>
    <property type="match status" value="1"/>
</dbReference>
<dbReference type="InterPro" id="IPR002347">
    <property type="entry name" value="SDR_fam"/>
</dbReference>
<dbReference type="PANTHER" id="PTHR44169">
    <property type="entry name" value="NADPH-DEPENDENT 1-ACYLDIHYDROXYACETONE PHOSPHATE REDUCTASE"/>
    <property type="match status" value="1"/>
</dbReference>
<evidence type="ECO:0000256" key="1">
    <source>
        <dbReference type="ARBA" id="ARBA00006484"/>
    </source>
</evidence>
<evidence type="ECO:0000256" key="2">
    <source>
        <dbReference type="ARBA" id="ARBA00023002"/>
    </source>
</evidence>
<proteinExistence type="inferred from homology"/>
<dbReference type="AlphaFoldDB" id="A0A084AUY5"/>
<dbReference type="GO" id="GO:0005811">
    <property type="term" value="C:lipid droplet"/>
    <property type="evidence" value="ECO:0007669"/>
    <property type="project" value="TreeGrafter"/>
</dbReference>
<dbReference type="Gene3D" id="3.40.50.720">
    <property type="entry name" value="NAD(P)-binding Rossmann-like Domain"/>
    <property type="match status" value="1"/>
</dbReference>
<dbReference type="EMBL" id="KL648537">
    <property type="protein sequence ID" value="KEY69114.1"/>
    <property type="molecule type" value="Genomic_DNA"/>
</dbReference>